<comment type="caution">
    <text evidence="2">The sequence shown here is derived from an EMBL/GenBank/DDBJ whole genome shotgun (WGS) entry which is preliminary data.</text>
</comment>
<feature type="region of interest" description="Disordered" evidence="1">
    <location>
        <begin position="1"/>
        <end position="22"/>
    </location>
</feature>
<dbReference type="GO" id="GO:0017053">
    <property type="term" value="C:transcription repressor complex"/>
    <property type="evidence" value="ECO:0007669"/>
    <property type="project" value="InterPro"/>
</dbReference>
<organism evidence="2 3">
    <name type="scientific">Pristionchus entomophagus</name>
    <dbReference type="NCBI Taxonomy" id="358040"/>
    <lineage>
        <taxon>Eukaryota</taxon>
        <taxon>Metazoa</taxon>
        <taxon>Ecdysozoa</taxon>
        <taxon>Nematoda</taxon>
        <taxon>Chromadorea</taxon>
        <taxon>Rhabditida</taxon>
        <taxon>Rhabditina</taxon>
        <taxon>Diplogasteromorpha</taxon>
        <taxon>Diplogasteroidea</taxon>
        <taxon>Neodiplogasteridae</taxon>
        <taxon>Pristionchus</taxon>
    </lineage>
</organism>
<name>A0AAV5T540_9BILA</name>
<accession>A0AAV5T540</accession>
<evidence type="ECO:0000313" key="2">
    <source>
        <dbReference type="EMBL" id="GMS87943.1"/>
    </source>
</evidence>
<dbReference type="EMBL" id="BTSX01000003">
    <property type="protein sequence ID" value="GMS87943.1"/>
    <property type="molecule type" value="Genomic_DNA"/>
</dbReference>
<feature type="region of interest" description="Disordered" evidence="1">
    <location>
        <begin position="72"/>
        <end position="98"/>
    </location>
</feature>
<proteinExistence type="predicted"/>
<dbReference type="Proteomes" id="UP001432027">
    <property type="component" value="Unassembled WGS sequence"/>
</dbReference>
<keyword evidence="3" id="KW-1185">Reference proteome</keyword>
<dbReference type="AlphaFoldDB" id="A0AAV5T540"/>
<evidence type="ECO:0000313" key="3">
    <source>
        <dbReference type="Proteomes" id="UP001432027"/>
    </source>
</evidence>
<sequence length="254" mass="28957">VSPMASSSPDDSLPIGGNTTQGFLNERVEMVIGEDDGNEYSQNSADVTFARDRLSTLLTQIKKGDVVTPVVKEKKSKLDDDESERRGPGRPRKGIKNDPRHVIFELRGKGFTLRDSDGIESVYSLCRIWYNTRKEDDKVARDRLARDREARDEEERVAAYDDSLDLLATKEIHALPRPRSPTTMQLWPQRSERLDAKINVKGAVTDRAVKGAYVNHWKNVKKNWVSHQREVDQRFYRSINLLETVHGIAQQNAL</sequence>
<dbReference type="InterPro" id="IPR028226">
    <property type="entry name" value="LIN37"/>
</dbReference>
<reference evidence="2" key="1">
    <citation type="submission" date="2023-10" db="EMBL/GenBank/DDBJ databases">
        <title>Genome assembly of Pristionchus species.</title>
        <authorList>
            <person name="Yoshida K."/>
            <person name="Sommer R.J."/>
        </authorList>
    </citation>
    <scope>NUCLEOTIDE SEQUENCE</scope>
    <source>
        <strain evidence="2">RS0144</strain>
    </source>
</reference>
<dbReference type="Pfam" id="PF15306">
    <property type="entry name" value="LIN37"/>
    <property type="match status" value="1"/>
</dbReference>
<feature type="non-terminal residue" evidence="2">
    <location>
        <position position="1"/>
    </location>
</feature>
<protein>
    <submittedName>
        <fullName evidence="2">Uncharacterized protein</fullName>
    </submittedName>
</protein>
<feature type="compositionally biased region" description="Basic and acidic residues" evidence="1">
    <location>
        <begin position="72"/>
        <end position="87"/>
    </location>
</feature>
<feature type="compositionally biased region" description="Polar residues" evidence="1">
    <location>
        <begin position="1"/>
        <end position="10"/>
    </location>
</feature>
<gene>
    <name evidence="2" type="ORF">PENTCL1PPCAC_10118</name>
</gene>
<evidence type="ECO:0000256" key="1">
    <source>
        <dbReference type="SAM" id="MobiDB-lite"/>
    </source>
</evidence>